<keyword evidence="1" id="KW-0547">Nucleotide-binding</keyword>
<reference evidence="4 5" key="1">
    <citation type="submission" date="2020-04" db="EMBL/GenBank/DDBJ databases">
        <title>Perkinsus olseni comparative genomics.</title>
        <authorList>
            <person name="Bogema D.R."/>
        </authorList>
    </citation>
    <scope>NUCLEOTIDE SEQUENCE [LARGE SCALE GENOMIC DNA]</scope>
    <source>
        <strain evidence="4">ATCC PRA-205</strain>
    </source>
</reference>
<dbReference type="InterPro" id="IPR011009">
    <property type="entry name" value="Kinase-like_dom_sf"/>
</dbReference>
<name>A0A7J6TG17_PEROL</name>
<protein>
    <recommendedName>
        <fullName evidence="3">Protein kinase domain-containing protein</fullName>
    </recommendedName>
</protein>
<dbReference type="EMBL" id="JABANM010007459">
    <property type="protein sequence ID" value="KAF4744224.1"/>
    <property type="molecule type" value="Genomic_DNA"/>
</dbReference>
<gene>
    <name evidence="4" type="ORF">FOZ62_018018</name>
</gene>
<dbReference type="PROSITE" id="PS50011">
    <property type="entry name" value="PROTEIN_KINASE_DOM"/>
    <property type="match status" value="1"/>
</dbReference>
<keyword evidence="1" id="KW-0067">ATP-binding</keyword>
<dbReference type="Proteomes" id="UP000574390">
    <property type="component" value="Unassembled WGS sequence"/>
</dbReference>
<feature type="region of interest" description="Disordered" evidence="2">
    <location>
        <begin position="64"/>
        <end position="100"/>
    </location>
</feature>
<dbReference type="GO" id="GO:0005524">
    <property type="term" value="F:ATP binding"/>
    <property type="evidence" value="ECO:0007669"/>
    <property type="project" value="UniProtKB-UniRule"/>
</dbReference>
<evidence type="ECO:0000313" key="4">
    <source>
        <dbReference type="EMBL" id="KAF4744224.1"/>
    </source>
</evidence>
<dbReference type="PROSITE" id="PS00107">
    <property type="entry name" value="PROTEIN_KINASE_ATP"/>
    <property type="match status" value="1"/>
</dbReference>
<dbReference type="SUPFAM" id="SSF56112">
    <property type="entry name" value="Protein kinase-like (PK-like)"/>
    <property type="match status" value="1"/>
</dbReference>
<feature type="binding site" evidence="1">
    <location>
        <position position="182"/>
    </location>
    <ligand>
        <name>ATP</name>
        <dbReference type="ChEBI" id="CHEBI:30616"/>
    </ligand>
</feature>
<dbReference type="InterPro" id="IPR000719">
    <property type="entry name" value="Prot_kinase_dom"/>
</dbReference>
<evidence type="ECO:0000256" key="2">
    <source>
        <dbReference type="SAM" id="MobiDB-lite"/>
    </source>
</evidence>
<dbReference type="GO" id="GO:0004672">
    <property type="term" value="F:protein kinase activity"/>
    <property type="evidence" value="ECO:0007669"/>
    <property type="project" value="InterPro"/>
</dbReference>
<evidence type="ECO:0000313" key="5">
    <source>
        <dbReference type="Proteomes" id="UP000574390"/>
    </source>
</evidence>
<comment type="caution">
    <text evidence="4">The sequence shown here is derived from an EMBL/GenBank/DDBJ whole genome shotgun (WGS) entry which is preliminary data.</text>
</comment>
<proteinExistence type="predicted"/>
<feature type="non-terminal residue" evidence="4">
    <location>
        <position position="183"/>
    </location>
</feature>
<evidence type="ECO:0000256" key="1">
    <source>
        <dbReference type="PROSITE-ProRule" id="PRU10141"/>
    </source>
</evidence>
<dbReference type="AlphaFoldDB" id="A0A7J6TG17"/>
<sequence length="183" mass="20450">MFPMLRSADGCRLFDFPMLPYLPKPEPPPTPKVEKSEWEIKESKRVEALFAKYAAEYKKKKKKAAAAAAAAEKPEKEKKKPQGEVRPPQLVVHREPEPGRGSTSMFCANGAMLLARVSPPRPEHEMDCDSDFAIGSFIPSPCNRSLEYHVLDKLGEGSFGNVYLCSMSSIYRGYAPRKVAMKV</sequence>
<dbReference type="InterPro" id="IPR017441">
    <property type="entry name" value="Protein_kinase_ATP_BS"/>
</dbReference>
<evidence type="ECO:0000259" key="3">
    <source>
        <dbReference type="PROSITE" id="PS50011"/>
    </source>
</evidence>
<feature type="domain" description="Protein kinase" evidence="3">
    <location>
        <begin position="148"/>
        <end position="183"/>
    </location>
</feature>
<feature type="compositionally biased region" description="Basic and acidic residues" evidence="2">
    <location>
        <begin position="72"/>
        <end position="83"/>
    </location>
</feature>
<organism evidence="4 5">
    <name type="scientific">Perkinsus olseni</name>
    <name type="common">Perkinsus atlanticus</name>
    <dbReference type="NCBI Taxonomy" id="32597"/>
    <lineage>
        <taxon>Eukaryota</taxon>
        <taxon>Sar</taxon>
        <taxon>Alveolata</taxon>
        <taxon>Perkinsozoa</taxon>
        <taxon>Perkinsea</taxon>
        <taxon>Perkinsida</taxon>
        <taxon>Perkinsidae</taxon>
        <taxon>Perkinsus</taxon>
    </lineage>
</organism>
<accession>A0A7J6TG17</accession>